<comment type="caution">
    <text evidence="2">The sequence shown here is derived from an EMBL/GenBank/DDBJ whole genome shotgun (WGS) entry which is preliminary data.</text>
</comment>
<dbReference type="InterPro" id="IPR046796">
    <property type="entry name" value="Transposase_32_dom"/>
</dbReference>
<protein>
    <recommendedName>
        <fullName evidence="1">Putative plant transposon protein domain-containing protein</fullName>
    </recommendedName>
</protein>
<dbReference type="EMBL" id="JASCZI010243228">
    <property type="protein sequence ID" value="MED6212904.1"/>
    <property type="molecule type" value="Genomic_DNA"/>
</dbReference>
<dbReference type="Proteomes" id="UP001341840">
    <property type="component" value="Unassembled WGS sequence"/>
</dbReference>
<organism evidence="2 3">
    <name type="scientific">Stylosanthes scabra</name>
    <dbReference type="NCBI Taxonomy" id="79078"/>
    <lineage>
        <taxon>Eukaryota</taxon>
        <taxon>Viridiplantae</taxon>
        <taxon>Streptophyta</taxon>
        <taxon>Embryophyta</taxon>
        <taxon>Tracheophyta</taxon>
        <taxon>Spermatophyta</taxon>
        <taxon>Magnoliopsida</taxon>
        <taxon>eudicotyledons</taxon>
        <taxon>Gunneridae</taxon>
        <taxon>Pentapetalae</taxon>
        <taxon>rosids</taxon>
        <taxon>fabids</taxon>
        <taxon>Fabales</taxon>
        <taxon>Fabaceae</taxon>
        <taxon>Papilionoideae</taxon>
        <taxon>50 kb inversion clade</taxon>
        <taxon>dalbergioids sensu lato</taxon>
        <taxon>Dalbergieae</taxon>
        <taxon>Pterocarpus clade</taxon>
        <taxon>Stylosanthes</taxon>
    </lineage>
</organism>
<dbReference type="Pfam" id="PF20167">
    <property type="entry name" value="Transposase_32"/>
    <property type="match status" value="1"/>
</dbReference>
<feature type="domain" description="Putative plant transposon protein" evidence="1">
    <location>
        <begin position="2"/>
        <end position="153"/>
    </location>
</feature>
<proteinExistence type="predicted"/>
<reference evidence="2 3" key="1">
    <citation type="journal article" date="2023" name="Plants (Basel)">
        <title>Bridging the Gap: Combining Genomics and Transcriptomics Approaches to Understand Stylosanthes scabra, an Orphan Legume from the Brazilian Caatinga.</title>
        <authorList>
            <person name="Ferreira-Neto J.R.C."/>
            <person name="da Silva M.D."/>
            <person name="Binneck E."/>
            <person name="de Melo N.F."/>
            <person name="da Silva R.H."/>
            <person name="de Melo A.L.T.M."/>
            <person name="Pandolfi V."/>
            <person name="Bustamante F.O."/>
            <person name="Brasileiro-Vidal A.C."/>
            <person name="Benko-Iseppon A.M."/>
        </authorList>
    </citation>
    <scope>NUCLEOTIDE SEQUENCE [LARGE SCALE GENOMIC DNA]</scope>
    <source>
        <tissue evidence="2">Leaves</tissue>
    </source>
</reference>
<name>A0ABU6YSE5_9FABA</name>
<keyword evidence="3" id="KW-1185">Reference proteome</keyword>
<evidence type="ECO:0000259" key="1">
    <source>
        <dbReference type="Pfam" id="PF20167"/>
    </source>
</evidence>
<sequence length="258" mass="29311">MRGSKIPCFLEAIERVLNVTKVNERCGYTDISSAYNKDELDMGEVLRVIGREGATWWENPRVPIILARPKRKILNNEAWMWIKLIVCNITPTRHETTLSMEIVLLIYALMKNVFVSLPSVMNFIMNVDPTKSKNQLLPYPMFITKWAQEANVPRYPGNEILKIPNSQQCFPFGKWNGVDEEVAHPIPPPMPSPVPPTAAHTDILASSAFSSPEHSRRDLMRALTRNECIMHKHEQLMLIIHLGLDTSGLEQISSPEVS</sequence>
<accession>A0ABU6YSE5</accession>
<evidence type="ECO:0000313" key="2">
    <source>
        <dbReference type="EMBL" id="MED6212904.1"/>
    </source>
</evidence>
<evidence type="ECO:0000313" key="3">
    <source>
        <dbReference type="Proteomes" id="UP001341840"/>
    </source>
</evidence>
<gene>
    <name evidence="2" type="ORF">PIB30_087942</name>
</gene>